<gene>
    <name evidence="1" type="ORF">GCM10009092_08670</name>
</gene>
<dbReference type="RefSeq" id="WP_343842205.1">
    <property type="nucleotide sequence ID" value="NZ_BAAAEI010000006.1"/>
</dbReference>
<evidence type="ECO:0000313" key="1">
    <source>
        <dbReference type="EMBL" id="GAA0346474.1"/>
    </source>
</evidence>
<dbReference type="Proteomes" id="UP001501757">
    <property type="component" value="Unassembled WGS sequence"/>
</dbReference>
<name>A0ABN0WTP3_9ALTE</name>
<proteinExistence type="predicted"/>
<reference evidence="1 2" key="1">
    <citation type="journal article" date="2019" name="Int. J. Syst. Evol. Microbiol.">
        <title>The Global Catalogue of Microorganisms (GCM) 10K type strain sequencing project: providing services to taxonomists for standard genome sequencing and annotation.</title>
        <authorList>
            <consortium name="The Broad Institute Genomics Platform"/>
            <consortium name="The Broad Institute Genome Sequencing Center for Infectious Disease"/>
            <person name="Wu L."/>
            <person name="Ma J."/>
        </authorList>
    </citation>
    <scope>NUCLEOTIDE SEQUENCE [LARGE SCALE GENOMIC DNA]</scope>
    <source>
        <strain evidence="1 2">JCM 13378</strain>
    </source>
</reference>
<accession>A0ABN0WTP3</accession>
<protein>
    <submittedName>
        <fullName evidence="1">Uncharacterized protein</fullName>
    </submittedName>
</protein>
<dbReference type="EMBL" id="BAAAEI010000006">
    <property type="protein sequence ID" value="GAA0346474.1"/>
    <property type="molecule type" value="Genomic_DNA"/>
</dbReference>
<keyword evidence="2" id="KW-1185">Reference proteome</keyword>
<organism evidence="1 2">
    <name type="scientific">Bowmanella denitrificans</name>
    <dbReference type="NCBI Taxonomy" id="366582"/>
    <lineage>
        <taxon>Bacteria</taxon>
        <taxon>Pseudomonadati</taxon>
        <taxon>Pseudomonadota</taxon>
        <taxon>Gammaproteobacteria</taxon>
        <taxon>Alteromonadales</taxon>
        <taxon>Alteromonadaceae</taxon>
        <taxon>Bowmanella</taxon>
    </lineage>
</organism>
<evidence type="ECO:0000313" key="2">
    <source>
        <dbReference type="Proteomes" id="UP001501757"/>
    </source>
</evidence>
<sequence>MQVSQTGYSHYITATHATAGKHTHYASVQTNASASDDKVSLSQQGKQLQENWQSLADNYDVTNISQREMHALSDALYQGGFIGRGELLVLGAPRSMNADANSRHNFLGKMQQSLSRFSNGMPAEAQKHYQGAIDVLQALANSRKP</sequence>
<comment type="caution">
    <text evidence="1">The sequence shown here is derived from an EMBL/GenBank/DDBJ whole genome shotgun (WGS) entry which is preliminary data.</text>
</comment>